<dbReference type="InterPro" id="IPR036259">
    <property type="entry name" value="MFS_trans_sf"/>
</dbReference>
<evidence type="ECO:0000259" key="8">
    <source>
        <dbReference type="PROSITE" id="PS50850"/>
    </source>
</evidence>
<dbReference type="PROSITE" id="PS50850">
    <property type="entry name" value="MFS"/>
    <property type="match status" value="1"/>
</dbReference>
<dbReference type="CDD" id="cd06173">
    <property type="entry name" value="MFS_MefA_like"/>
    <property type="match status" value="1"/>
</dbReference>
<keyword evidence="4 7" id="KW-0812">Transmembrane</keyword>
<dbReference type="PANTHER" id="PTHR43266:SF2">
    <property type="entry name" value="MAJOR FACILITATOR SUPERFAMILY (MFS) PROFILE DOMAIN-CONTAINING PROTEIN"/>
    <property type="match status" value="1"/>
</dbReference>
<comment type="subcellular location">
    <subcellularLocation>
        <location evidence="1">Cell membrane</location>
        <topology evidence="1">Multi-pass membrane protein</topology>
    </subcellularLocation>
</comment>
<evidence type="ECO:0000256" key="7">
    <source>
        <dbReference type="SAM" id="Phobius"/>
    </source>
</evidence>
<proteinExistence type="predicted"/>
<dbReference type="GO" id="GO:0022857">
    <property type="term" value="F:transmembrane transporter activity"/>
    <property type="evidence" value="ECO:0007669"/>
    <property type="project" value="InterPro"/>
</dbReference>
<feature type="transmembrane region" description="Helical" evidence="7">
    <location>
        <begin position="12"/>
        <end position="37"/>
    </location>
</feature>
<gene>
    <name evidence="9" type="ORF">C8Z91_33390</name>
</gene>
<dbReference type="EMBL" id="PYHP01000099">
    <property type="protein sequence ID" value="PUA34775.1"/>
    <property type="molecule type" value="Genomic_DNA"/>
</dbReference>
<evidence type="ECO:0000256" key="2">
    <source>
        <dbReference type="ARBA" id="ARBA00022448"/>
    </source>
</evidence>
<evidence type="ECO:0000313" key="10">
    <source>
        <dbReference type="Proteomes" id="UP000244184"/>
    </source>
</evidence>
<protein>
    <submittedName>
        <fullName evidence="9">MFS transporter</fullName>
    </submittedName>
</protein>
<dbReference type="GO" id="GO:0005886">
    <property type="term" value="C:plasma membrane"/>
    <property type="evidence" value="ECO:0007669"/>
    <property type="project" value="UniProtKB-SubCell"/>
</dbReference>
<dbReference type="Proteomes" id="UP000244184">
    <property type="component" value="Unassembled WGS sequence"/>
</dbReference>
<sequence>MNIRDAAFRKFLIVWAGQLFSAIGSGLTAFALGVFVFQKTQSAMDYSLIILFNFLPSFLMLPFTGVLADRFDRKKMMILGDAGSIAGILFILFVMMSGNVELWHIYLGVALSSVSTAIQTPAYKAAVSDLVSEELYSQASGLIQLAGSAQYLISPMIAGFLVSYFDIKLVLILDIVTFLIAVAAVLVITKREAAPRKQDNGDFFRDLADSFRYLLSQKGILWLVVLTSMVCFYIGLLQSLFGPMVLALADSRTLGIALSLSATGMLVSSLLIGVFGLKQNKVFILSLFLALAGLFYALMGLFPAVAMIIVFGFLFFVTLPFVNTSLEVLIRTNVDNENQGRVWSMVYAISQVGFILAFGSAGFLSDHVFNPLLLPDGALSQTVGQLIGTGQGRGIGLLFVLSGLFVALLGLMIGRVKKIKALESDAAGEARAADVSG</sequence>
<keyword evidence="5 7" id="KW-1133">Transmembrane helix</keyword>
<dbReference type="RefSeq" id="WP_108534983.1">
    <property type="nucleotide sequence ID" value="NZ_PYHP01000099.1"/>
</dbReference>
<dbReference type="AlphaFoldDB" id="A0A2T6FSA3"/>
<feature type="domain" description="Major facilitator superfamily (MFS) profile" evidence="8">
    <location>
        <begin position="10"/>
        <end position="420"/>
    </location>
</feature>
<dbReference type="InterPro" id="IPR011701">
    <property type="entry name" value="MFS"/>
</dbReference>
<evidence type="ECO:0000256" key="6">
    <source>
        <dbReference type="ARBA" id="ARBA00023136"/>
    </source>
</evidence>
<feature type="transmembrane region" description="Helical" evidence="7">
    <location>
        <begin position="282"/>
        <end position="302"/>
    </location>
</feature>
<accession>A0A2T6FSA3</accession>
<evidence type="ECO:0000313" key="9">
    <source>
        <dbReference type="EMBL" id="PUA34775.1"/>
    </source>
</evidence>
<dbReference type="Pfam" id="PF07690">
    <property type="entry name" value="MFS_1"/>
    <property type="match status" value="1"/>
</dbReference>
<dbReference type="InterPro" id="IPR020846">
    <property type="entry name" value="MFS_dom"/>
</dbReference>
<feature type="transmembrane region" description="Helical" evidence="7">
    <location>
        <begin position="395"/>
        <end position="414"/>
    </location>
</feature>
<evidence type="ECO:0000256" key="4">
    <source>
        <dbReference type="ARBA" id="ARBA00022692"/>
    </source>
</evidence>
<comment type="caution">
    <text evidence="9">The sequence shown here is derived from an EMBL/GenBank/DDBJ whole genome shotgun (WGS) entry which is preliminary data.</text>
</comment>
<feature type="transmembrane region" description="Helical" evidence="7">
    <location>
        <begin position="308"/>
        <end position="330"/>
    </location>
</feature>
<organism evidence="9 10">
    <name type="scientific">Paenibacillus elgii</name>
    <dbReference type="NCBI Taxonomy" id="189691"/>
    <lineage>
        <taxon>Bacteria</taxon>
        <taxon>Bacillati</taxon>
        <taxon>Bacillota</taxon>
        <taxon>Bacilli</taxon>
        <taxon>Bacillales</taxon>
        <taxon>Paenibacillaceae</taxon>
        <taxon>Paenibacillus</taxon>
    </lineage>
</organism>
<keyword evidence="3" id="KW-1003">Cell membrane</keyword>
<evidence type="ECO:0000256" key="1">
    <source>
        <dbReference type="ARBA" id="ARBA00004651"/>
    </source>
</evidence>
<dbReference type="SUPFAM" id="SSF103473">
    <property type="entry name" value="MFS general substrate transporter"/>
    <property type="match status" value="1"/>
</dbReference>
<feature type="transmembrane region" description="Helical" evidence="7">
    <location>
        <begin position="43"/>
        <end position="66"/>
    </location>
</feature>
<dbReference type="Gene3D" id="1.20.1250.20">
    <property type="entry name" value="MFS general substrate transporter like domains"/>
    <property type="match status" value="1"/>
</dbReference>
<feature type="transmembrane region" description="Helical" evidence="7">
    <location>
        <begin position="78"/>
        <end position="97"/>
    </location>
</feature>
<feature type="transmembrane region" description="Helical" evidence="7">
    <location>
        <begin position="169"/>
        <end position="188"/>
    </location>
</feature>
<evidence type="ECO:0000256" key="3">
    <source>
        <dbReference type="ARBA" id="ARBA00022475"/>
    </source>
</evidence>
<keyword evidence="2" id="KW-0813">Transport</keyword>
<feature type="transmembrane region" description="Helical" evidence="7">
    <location>
        <begin position="253"/>
        <end position="275"/>
    </location>
</feature>
<name>A0A2T6FSA3_9BACL</name>
<feature type="transmembrane region" description="Helical" evidence="7">
    <location>
        <begin position="342"/>
        <end position="364"/>
    </location>
</feature>
<evidence type="ECO:0000256" key="5">
    <source>
        <dbReference type="ARBA" id="ARBA00022989"/>
    </source>
</evidence>
<reference evidence="9 10" key="1">
    <citation type="submission" date="2018-03" db="EMBL/GenBank/DDBJ databases">
        <title>Genome sequence of Paenibacillus elgii strain AC13 an antimicrobial compound producing bacteria.</title>
        <authorList>
            <person name="Kurokawa A.S."/>
            <person name="Araujo J.F."/>
            <person name="Costa R.A."/>
            <person name="Ortega D.B."/>
            <person name="Pires A.S."/>
            <person name="Pappas G.J.Jr."/>
            <person name="Franco O.L."/>
            <person name="Barreto C."/>
            <person name="Magalhaes B.S."/>
            <person name="Kruger R.H."/>
        </authorList>
    </citation>
    <scope>NUCLEOTIDE SEQUENCE [LARGE SCALE GENOMIC DNA]</scope>
    <source>
        <strain evidence="9 10">AC13</strain>
    </source>
</reference>
<dbReference type="PANTHER" id="PTHR43266">
    <property type="entry name" value="MACROLIDE-EFFLUX PROTEIN"/>
    <property type="match status" value="1"/>
</dbReference>
<keyword evidence="6 7" id="KW-0472">Membrane</keyword>
<feature type="transmembrane region" description="Helical" evidence="7">
    <location>
        <begin position="220"/>
        <end position="241"/>
    </location>
</feature>